<dbReference type="PROSITE" id="PS50075">
    <property type="entry name" value="CARRIER"/>
    <property type="match status" value="5"/>
</dbReference>
<evidence type="ECO:0000259" key="6">
    <source>
        <dbReference type="PROSITE" id="PS50075"/>
    </source>
</evidence>
<comment type="caution">
    <text evidence="7">The sequence shown here is derived from an EMBL/GenBank/DDBJ whole genome shotgun (WGS) entry which is preliminary data.</text>
</comment>
<dbReference type="PANTHER" id="PTHR45527:SF1">
    <property type="entry name" value="FATTY ACID SYNTHASE"/>
    <property type="match status" value="1"/>
</dbReference>
<dbReference type="InterPro" id="IPR001242">
    <property type="entry name" value="Condensation_dom"/>
</dbReference>
<dbReference type="SMART" id="SM00823">
    <property type="entry name" value="PKS_PP"/>
    <property type="match status" value="5"/>
</dbReference>
<dbReference type="Gene3D" id="3.40.50.980">
    <property type="match status" value="4"/>
</dbReference>
<dbReference type="Gene3D" id="3.40.50.12780">
    <property type="entry name" value="N-terminal domain of ligase-like"/>
    <property type="match status" value="3"/>
</dbReference>
<reference evidence="7" key="1">
    <citation type="submission" date="2022-12" db="EMBL/GenBank/DDBJ databases">
        <authorList>
            <person name="Deng Y."/>
            <person name="Zhang Y.-Q."/>
        </authorList>
    </citation>
    <scope>NUCLEOTIDE SEQUENCE</scope>
    <source>
        <strain evidence="7">CPCC 205372</strain>
    </source>
</reference>
<dbReference type="Gene3D" id="2.30.38.10">
    <property type="entry name" value="Luciferase, Domain 3"/>
    <property type="match status" value="2"/>
</dbReference>
<dbReference type="Gene3D" id="1.10.1200.10">
    <property type="entry name" value="ACP-like"/>
    <property type="match status" value="5"/>
</dbReference>
<dbReference type="SUPFAM" id="SSF47336">
    <property type="entry name" value="ACP-like"/>
    <property type="match status" value="5"/>
</dbReference>
<keyword evidence="8" id="KW-1185">Reference proteome</keyword>
<dbReference type="Gene3D" id="3.30.559.30">
    <property type="entry name" value="Nonribosomal peptide synthetase, condensation domain"/>
    <property type="match status" value="9"/>
</dbReference>
<dbReference type="NCBIfam" id="TIGR01733">
    <property type="entry name" value="AA-adenyl-dom"/>
    <property type="match status" value="5"/>
</dbReference>
<dbReference type="SMART" id="SM01294">
    <property type="entry name" value="PKS_PP_betabranch"/>
    <property type="match status" value="1"/>
</dbReference>
<dbReference type="PANTHER" id="PTHR45527">
    <property type="entry name" value="NONRIBOSOMAL PEPTIDE SYNTHETASE"/>
    <property type="match status" value="1"/>
</dbReference>
<keyword evidence="4" id="KW-0677">Repeat</keyword>
<dbReference type="SUPFAM" id="SSF56801">
    <property type="entry name" value="Acetyl-CoA synthetase-like"/>
    <property type="match status" value="5"/>
</dbReference>
<dbReference type="CDD" id="cd17643">
    <property type="entry name" value="A_NRPS_Cytc1-like"/>
    <property type="match status" value="1"/>
</dbReference>
<dbReference type="InterPro" id="IPR042099">
    <property type="entry name" value="ANL_N_sf"/>
</dbReference>
<organism evidence="7 8">
    <name type="scientific">Mycobacterium hippophais</name>
    <dbReference type="NCBI Taxonomy" id="3016340"/>
    <lineage>
        <taxon>Bacteria</taxon>
        <taxon>Bacillati</taxon>
        <taxon>Actinomycetota</taxon>
        <taxon>Actinomycetes</taxon>
        <taxon>Mycobacteriales</taxon>
        <taxon>Mycobacteriaceae</taxon>
        <taxon>Mycobacterium</taxon>
    </lineage>
</organism>
<feature type="domain" description="Carrier" evidence="6">
    <location>
        <begin position="6039"/>
        <end position="6113"/>
    </location>
</feature>
<dbReference type="NCBIfam" id="NF004282">
    <property type="entry name" value="PRK05691.1"/>
    <property type="match status" value="5"/>
</dbReference>
<dbReference type="InterPro" id="IPR000873">
    <property type="entry name" value="AMP-dep_synth/lig_dom"/>
</dbReference>
<feature type="domain" description="Carrier" evidence="6">
    <location>
        <begin position="3495"/>
        <end position="3570"/>
    </location>
</feature>
<feature type="domain" description="Carrier" evidence="6">
    <location>
        <begin position="932"/>
        <end position="1006"/>
    </location>
</feature>
<dbReference type="InterPro" id="IPR009081">
    <property type="entry name" value="PP-bd_ACP"/>
</dbReference>
<feature type="domain" description="Carrier" evidence="6">
    <location>
        <begin position="4553"/>
        <end position="4627"/>
    </location>
</feature>
<dbReference type="Pfam" id="PF13193">
    <property type="entry name" value="AMP-binding_C"/>
    <property type="match status" value="5"/>
</dbReference>
<dbReference type="NCBIfam" id="NF003417">
    <property type="entry name" value="PRK04813.1"/>
    <property type="match status" value="5"/>
</dbReference>
<dbReference type="Gene3D" id="3.30.300.30">
    <property type="match status" value="5"/>
</dbReference>
<evidence type="ECO:0000256" key="2">
    <source>
        <dbReference type="ARBA" id="ARBA00022450"/>
    </source>
</evidence>
<dbReference type="CDD" id="cd05930">
    <property type="entry name" value="A_NRPS"/>
    <property type="match status" value="1"/>
</dbReference>
<dbReference type="CDD" id="cd19543">
    <property type="entry name" value="DCL_NRPS"/>
    <property type="match status" value="3"/>
</dbReference>
<dbReference type="InterPro" id="IPR006162">
    <property type="entry name" value="Ppantetheine_attach_site"/>
</dbReference>
<dbReference type="EMBL" id="JAPZPY010000006">
    <property type="protein sequence ID" value="MCZ8380111.1"/>
    <property type="molecule type" value="Genomic_DNA"/>
</dbReference>
<keyword evidence="5" id="KW-0045">Antibiotic biosynthesis</keyword>
<dbReference type="InterPro" id="IPR020806">
    <property type="entry name" value="PKS_PP-bd"/>
</dbReference>
<keyword evidence="2" id="KW-0596">Phosphopantetheine</keyword>
<keyword evidence="3" id="KW-0597">Phosphoprotein</keyword>
<feature type="domain" description="Carrier" evidence="6">
    <location>
        <begin position="2436"/>
        <end position="2511"/>
    </location>
</feature>
<dbReference type="CDD" id="cd19540">
    <property type="entry name" value="LCL_NRPS-like"/>
    <property type="match status" value="2"/>
</dbReference>
<dbReference type="Pfam" id="PF00550">
    <property type="entry name" value="PP-binding"/>
    <property type="match status" value="5"/>
</dbReference>
<name>A0ABT4PU71_9MYCO</name>
<dbReference type="InterPro" id="IPR023213">
    <property type="entry name" value="CAT-like_dom_sf"/>
</dbReference>
<evidence type="ECO:0000313" key="8">
    <source>
        <dbReference type="Proteomes" id="UP001142153"/>
    </source>
</evidence>
<evidence type="ECO:0000256" key="4">
    <source>
        <dbReference type="ARBA" id="ARBA00022737"/>
    </source>
</evidence>
<evidence type="ECO:0000256" key="3">
    <source>
        <dbReference type="ARBA" id="ARBA00022553"/>
    </source>
</evidence>
<dbReference type="Pfam" id="PF00501">
    <property type="entry name" value="AMP-binding"/>
    <property type="match status" value="5"/>
</dbReference>
<comment type="cofactor">
    <cofactor evidence="1">
        <name>pantetheine 4'-phosphate</name>
        <dbReference type="ChEBI" id="CHEBI:47942"/>
    </cofactor>
</comment>
<dbReference type="Pfam" id="PF00668">
    <property type="entry name" value="Condensation"/>
    <property type="match status" value="9"/>
</dbReference>
<dbReference type="InterPro" id="IPR010071">
    <property type="entry name" value="AA_adenyl_dom"/>
</dbReference>
<dbReference type="Proteomes" id="UP001142153">
    <property type="component" value="Unassembled WGS sequence"/>
</dbReference>
<accession>A0ABT4PU71</accession>
<dbReference type="PROSITE" id="PS00012">
    <property type="entry name" value="PHOSPHOPANTETHEINE"/>
    <property type="match status" value="5"/>
</dbReference>
<sequence>MWLAQETGDVGTAWQLGMFVHIAGAVDRDALEWAVQRVVREVESARAAFREVDGQVVQYVVDDPDIELAFHDLTGSLDGWGDVHRIAESIQRTPMPLSGPLLKFALFQTHSDEFHLFACCHHLNMDGFALGLAGQRIASVYSAVVSGSPVPPALFGALQDVVDCEAEYEASEDFLEDEAWWTNNLPAAAEFPHSSPSSDDTQARYEHSRPVRLDPSLRHQVDALSEAWAMPRSSILTAACALVLRGRSGESSTVVLDFPVTRRVSPQSKTLPGMFAGVVPLVVEVSPAASIAEFCRGVDARVREVVKHQRYPADALERRGRLPGAAQTAGRVGVNFLPSAYSLSFGGAAATASYTNAGPVGGFGWIFSTAGDDLFISTAGAAQSFSGFDVADIARLLEKMLTVMTADPRQRLAVIDVLEAGEQERLDVWGNRAALADSASSSASIPALFASQVARTPDSVALTFEGRNLTYRELDEASNRLAHLLSGQGAGPGESVALLFPRSADAIVAIMAVLKTGAAYVPIDPSHPDARVEFVLGDSAPVAAVTTGEWAGRLEGHGVVLVDAHDPRLAAQPDTALPAPAADDVAYLIYTSGTTGRPKGVAVTHGNVASLMASVNADLPRTGVWTQWHSYAFDVSVWDIWGPLLAGGRLLVVSEAVAASPEEFHALLVAERVDVMSQTPSAVGMLSPDGLESVALVVDGEACPADVMDRWAPGRVMVNAYGPTEATIFASISRPLQPGAGVVPIGEPVPEASLFVLDGWLRPVPAGVMGELYVAGAGVAAGYVGRSGLSASRFVACPFGGPGMRMYRTGDLVSWCADGQLEYFGRADEQVKIRGYRIELGEVQAALAALDGVEQAVVIAREDRPGDKRLVGYVTGTVDPGPARVALAERLPSYMVPAAVVLLDVLPVTVNGKLDRRALPAPEYQGVDGYRAPSTAVEEILAALFAEVLGVDRVGVDDSFFELGGDSILSMQVVSRARAAGLVCRPRDVVVEQTVARLAQVVRAADGPGMVDDGVGPVSVTPIMAWLNEIDGPVSQFNQTTVLQAPNGVDEADVPVVLQALLDRHAMLRLRVDDDGAGNRSFVAQAPGAVTAAQCLVSAERLTDDVVSAAQSRLDPFAGAMVAAVWARSTAQLLLSVHHLAVDGVSWRILVEDINIAWAHHLAGLPIELPPGGTSFARWSTVLADHAVSEAVAGVADRWRQVLAVPEVLAAPDSGRDTYATAGRLSVELDTETTRMLLGEVPAAYHAGVQDILLAAYGVACAEFLDAGAAPVGIEVEGHGRAEEIADGVDLSRTVGWFTAKYPVALSGGLPWPEVVAGEPALDGVVKQAKEHLRALPDGVTYGLLRHVNPEIELDGPEPVIGFNYLGRLGAGELSEELWRLDADAVSVTAAATGVTTPLMYSLGLDAATVDSPAGPRLRAQWTWATTVLDDVEVERLSRLWFEALTGICGLVRRGEGGGLTPSDVLPARVRQADLDRLVENSDVADVLPLSPLQQGLLFHADAMGADDDHLYALQLDLTLDGGVDPSRLRDAVSTVARRHPHLAARFSQRFDEPLQIIPTHPEIGWREAAFGSEEQMRQLCAAERAAVGSLEHGPVLRAALVELASDRHRFVLTAHHIVIDGWSLPLLLQEIFAGYYGQQLPAAPPYRRFLSWLAERDLSAARAAWEQVLAGVDAPTMVGRTGTAGSGPRGIASAELSEPITQALGEVARAHRTTVNIVLQAAWAVLLNSLTGRRDVLFGTTVSGRPDEVTGADSMIGLLINTVPVRARCTTTTTVAGLLNQLQDNHIHTLEHQHLALGEIHRLAGQEQLFDTLFVYENYPLDAGFAPGADGLAVTDVVSREFNHYPLAMQAIPGARMRLRIEYDTDVFSAGDVDGLIARCDRVLAAITADPGIRVSSIDVLDTVEHARLDGWSNRAVLSRPVTASVSIPGLFAEQVVRRPGAVALTFEGRSLTYRELDQASNRLAHALVGHGAGPGELVAMLLPRSADAVVAILAVLKSGAAYLPIDPAHPDARIEFVLADAAPIAVVTSAELTTRLGGSHMVVVDVDDPAIEDHPATALALPASDDIAYIIYTSGTTGVPKGVAVPHRNVIELLASLDTDLELVGQVWTLAHSLAFDYSVWETWGALLRGGRLVVLPDWVTRSPEDLYAALVEEQVTVFSQTPAAFYALQAVDTMEPGRAEQLKLQTVIFGGEALEPHRLARWFADHPGLPRMINMYGITETTVHASFREIVADDAESTGSPIGVPLNHLAFFVLDEWLRPLQAGAVGELYVAGSGQAIGYVGRGGLTASRFVACPFGMAGNAAGTRMYRTGDVVTWSADGQLQYLGRADEQVKIRGHRIELGEIRAALAAVDGVDAAAVIAREDQPGARRLVAYATGSVDSGTARAALAQRLPDYMVPTAVVMLDTLPLTVNGKLDMRALPAPQYQPGDDYRTPTTADETTVAAIYAEVLGLERVGADDSFFELGGDSLSAMRVISAINRSFDAGLTVRVLFEAPTVAQLAARLDGGSPSDGFDPLVPVDRPASVPLSFAQNRMWFIDQLQGASSMYNMPIALRLNGSLDAEALRAALDDVVARHEPLRTVISAVDGVPYQDVLAVERAVVTWQTVDAAGWSSSEVDAAVQAAAGHAFDLAGEIPLRATLLRVSELEHILVGVVHHIAADGASITPFVTDLGRAYAARSANRAPDWVPLPVQYVDYTLWQREQLGDLADVDSRIARQLAYWQDALAELPERLQLPTDRPYPAVADQRGATVGFAWSADLQQRLHEVAADHEATGFMVVQAALSMLLGTLSASSDVAVGFPIAGRNDPALDDLIGFFVNTLVLRTDLAGDPTVSELFGRVRAGSLAAFEHQDVPFEVLVERLNPARSRAHHPLVQVMLAWQNGFGLGGDDTAGLALGDLQVTRMPIDTHTARMDLTFSITERFTDAGTPAGIAGEVEFRSDVFDPTTIDTLIDRLERVLAAMTADPARRLSTIDVLDADEHSRLDRWTNRAVLTRESSAPKSIPAVFGAQVVATPTAVAISFAGRAMTYRELDEASNRMAHFLSSQGAGPDRRVALLLNRSAEAIVAMLAVLKSGSAYVPIDPAVPDARVAFVLRDAAPVAAITSSEMIERLNGHGVTVVDVDDPAVLGHPRTAVAEPAPDDIAYVIYTSGTTGVPKGVAVTHANVTRLLSSLEDGLPTQAWAQCHSYAFDASVEEIWGVLLHGGRLVVVPDQVVRSPEDFRNVLIGEQVSIVTQTPSALTMMSPAGLDRLALVMAGEACPPDVVDRWAPGHLVVNAYGPTETTICASRTAPLLPGTGAPPIGSPVPTAALFVLDAWLRPVPAGVVGELYVAGHGVAVGYVGRSDLTASRFVACPFGGAGDAPGLRMYRTGDLVAWRADGQLEYFGRADEQVKLRGYRIELGEIQAALVSVDGVQRAAVIVREDRPGDRRLVGYVTGSVDPGRARAVLAQRLPEYMVPTAIVVLDELPVTVNGKLDRRALPAPDYQNADDYRAPSTAVEEILAAIFAEVLGVERIGVDDGFFELGGDSLSAMRAIAAINKALDADLPVRVLFEAPTVRQLASCASAGSSGLAPLVAGERPTVVPLSFAQNRLWFLDQLHGPSPVYNMAMTLRLRGRLDVEALRTALADVVGRHESLRTLFVTVDGVPRQVVVDAGHAEVEWQVVDAEGWPAQRLDEAVERAARHAFDLSAEIPLRTTLLRVSDDEHVLAGVVHHIAADGTSLAPLVSDLGAAYAARSAGRPPAWAPLPVQYVDYTLWQRAQFGEMSDADSRIGGQLAYWMDELAGLPERLVLPTDRPYPAVADQRGAQVKVAWSADLQRQVRATAASHGATGFMVVQAALAVLLGRVSASSDVAVGFPIAGRNDPALDDLVGFFVNTLVLRVDLAGDPTVAELLAQVRRRSLAAYEHQDVPFEVLVERLNPARSLAHHPVIQVMLAWQNFAGPELDSGGGFPMGDVWATEVPTDTQTSRMDLAVSIGERFDEDGEPAGISGVVEYRTDVFDAPTIEALAGRLERVLDALTIDHARPLSSIDVLVGGERLWLDAVGNRAILAEQASTGISVPNLFAEQVAGSPEAVAVSFEGASLTYRELDDASNRLAHLLIGRGAGPGERVALLLNRSARAVVAILAVLKTGAAYVAVDPSAPDARVDFVLSDAAPTAVVTDAHHAARLDGHAVTVIDVDDELVDGHPASAVPMPAVDDIAYLIYTSGTTGVPKGVAVTHRNVTQLLGSLNAGLPRAGVWALCHSLAFDVSVWEIFGALLRGGRVVVVPEAVAGSPREFHDVLVGAGVDVLTQTPSAVGMLSEKGLEAAALVVVGEACPAEVVDRWATPGRVMINAYGPTETTMCVAISEPLVPGARVPIGSPVAGAALFVLDEWLRPVPAGVVGELYVAGHGVADGYVGRSSLTASRFVACPFGTAEASPGTRMYRTGDVVRWGADGQLDYLGRADEQVKIRGYRIELGEIQAALAAVHGVAQAAVVAREDRPGDKRLVGYVTGTADPADARAALAERLPEYMVPTAVVVLDALPLTSNNKLDVKALPAPEYGRRDGYRAPSTAVEEILVGIYAEVLGVERVGVDDSFFELGGDSILSMQVVSRARAAGLTCRPKDVFTEQTVARLARVVEVAAVEVADDSGVGPVAVTPIMRWLQSVDGPTGQFNQTMVVATPAEVGEADVVTVLQALVDRHATLRLRVEDDGVGGWAMRVPEPGTVDAAACVSSVEVLTEDAVIEARARLNPAAGVMLSAVWASGAGELALVVHHLAVDGVSWRILLEDVNIAWAQLRSGQPIELPATGTSFARWSRLLEQHAVSDAVTATARAWHEVATAPAVLPAPRPERDTYASAGQRSLELDVETTQALLGVVPAAFHAGVQDILLIAFGLACAEFLGTADMPVGIDVEGHGRDEDLATGVDLSRTVGWFTTKYPVALAGARIDWTLVASGQAELGRLVKAAKEQLRALPDGVTYGLLRYLNADVQVGGADPVIGFNYLGRLGGTGGLSEDVWRPHTATSLPAAAAAVPMPLAHTVELNAVTLDSDDGPRLQATWTWATSALQDAHIERLSRLWFEALAGICAVVANGGGGLTPSDIAPARLTQDQLDELQNQYRVADVLPLTPLQRGLLFHTGSADVYALQLGFTVAGPLDPHRLATAVQSVVSRHPHLVARFSERFDEPVQIIPADPVAGWRYVEYHDGLPIDDLMERESAAERAAVSALEDAPAFRVAVIRSAADTHRVLLTSHHIVLDGWSLPILLQEIFAGYFGQQLPPAVPYRRFVSWLAGRDLDQARTVWADELAGFDTPTLVAAPDRRELGPRRAVSVNVPAPVTGAVTELARSQATTVSTVLQAAWAMLIGSLAGRQDVAFGAVVSGRPDDVAGADSMIGLLINTVPVRARLTPATTVAELLAQLQQFHNATLEYEHLALPDIHRSAGHDQLFDTLFVYENYPTDTAAAMEAEGLTIGDAETREFNHYPLAMQARPGTELDIRCEHDTDVFDAGTVDALLRRLQRVLVAMAADPSRRLSTLDLLDADERAHVDEWANRASLTRTAPSGASIPALFMAQVAETPSAVAVTFEGRSLTYRELDEASNRLAHVLTGHGAGPGTSVALLMHRCADAIVAIAAVLKTGAAYVPMDPGHPDDRIAFVIADCVPVAAVTTAALAGRLEGHDLAVVDVHDPRVDAQPSTALAPPAADDVAYLIYTSGTTGRPKGVAVTHRNVAQLLESVSADLPRTGVWTQWHSYAFDVSVWDIWAPLLGGGRLLVVSEDVAASPEEFHALLVRERVTVLSQTPSAVGMLSPEGLESMALVVAGEACPADVVDRWAPGRVMINAYGPTEATVYASMSKPLIAGTAAPIGEPVPGAALFVLDGMLRPVPAGIVGELYVAGRGVAVGYAGRPELTGSRFVACPYGAPGGRMYRTGDLVSWGADGQLQYLGRADEQVKVRGYRIELGEIQTALAGVIGVAQAAVVLREDRPGDRRLVGYVTESASGAVDPVEVRRLLGERLPAYMVPTAVVVLDALPVTVNGKLDRRALPAPEYLDGDAYRAPASAVEEVLAGIFAEVLGVERVGVDDGFFELGGDSILSMQVVSRARAAGLTCRPKDVFIEQTVARLARVVKAAESVAAGDDGVGPVAATPIMRWLQDVDGPTDQFSQTMVVQTPAGVREPDVVAMLQALLDGHAMLRLRVEDDGAGGWALRVPEPGTVDAAACVSSVEVLTGEAVAAGQARLDPAAGMMLSAVWAAATGQLVMIIHHLAVDGVSWRILLEDLNIAWAQHRSGQPITLPAEATSFARWSQLLAGQAHAEKTLTDAAAWRRVTSTPAVLPAARPEIDTYATAGHLTESLDAEITRLVLGEVPAAFHAGVQDILLIAFGLALAEFAGTADAPVGVAVEGHGRHEELAEGLDLSRTVGWFTTKYPVSLSSALSWPEVVAGEAALGSAIKSAKEQLRALPDGLTYGLLRHLVGDAEVAGTDPVIGFNYLGRLGGGADLSDELWRPSDDESVDLDAAAIPMPLPHTVELNAVTVDTESGPRLRASWTWATSVLDGPQVERLSALWFEALAGICAHVRHGGGGLTPSDVAPARLSQHNLDTLAQQHQIADVLPLTALQQGLLFHTDSAESNEELYATQLDFTVAGPLNPDRLLKAVRAVAERHPHLVARFCAQFDEPVQVIPADPVVGWQYAELDDEARLERLCAAERTAVCDLEASPPFRVALIRTADDTHRCVLTFHHIVIDGWSMPILLRDIFAAYYGHRLPAAVPYRRFVSWLADRDLDAARAAWAEALAGLDAPTLVAGTRRTRLGRRGIASMKVSEETTTALAELARSQQTTVATVLQGAWALLLTSLTGRHDVVFGATVSGRPAELAGADSMVGLFINTIPVRATFDASTTVVDLLAQLNMSSRATFDHQHLALPEIHRVTGHDQLFDTLFVYENYPVDTTAPLGPDGLTIVDFSNRESNDYPLTMQAIPGSQLSIRFEYDTDVFDNAKVEVLLERLQMVFGSMTAD</sequence>
<dbReference type="PROSITE" id="PS00455">
    <property type="entry name" value="AMP_BINDING"/>
    <property type="match status" value="5"/>
</dbReference>
<evidence type="ECO:0000256" key="5">
    <source>
        <dbReference type="ARBA" id="ARBA00023194"/>
    </source>
</evidence>
<protein>
    <submittedName>
        <fullName evidence="7">Non-ribosomal peptide synthase/polyketide synthase</fullName>
    </submittedName>
</protein>
<dbReference type="InterPro" id="IPR020845">
    <property type="entry name" value="AMP-binding_CS"/>
</dbReference>
<dbReference type="InterPro" id="IPR010060">
    <property type="entry name" value="NRPS_synth"/>
</dbReference>
<evidence type="ECO:0000256" key="1">
    <source>
        <dbReference type="ARBA" id="ARBA00001957"/>
    </source>
</evidence>
<dbReference type="SUPFAM" id="SSF52777">
    <property type="entry name" value="CoA-dependent acyltransferases"/>
    <property type="match status" value="18"/>
</dbReference>
<dbReference type="NCBIfam" id="TIGR01720">
    <property type="entry name" value="NRPS-para261"/>
    <property type="match status" value="3"/>
</dbReference>
<dbReference type="InterPro" id="IPR025110">
    <property type="entry name" value="AMP-bd_C"/>
</dbReference>
<proteinExistence type="predicted"/>
<gene>
    <name evidence="7" type="ORF">O6P37_14660</name>
</gene>
<dbReference type="InterPro" id="IPR036736">
    <property type="entry name" value="ACP-like_sf"/>
</dbReference>
<evidence type="ECO:0000313" key="7">
    <source>
        <dbReference type="EMBL" id="MCZ8380111.1"/>
    </source>
</evidence>
<dbReference type="Gene3D" id="3.30.559.10">
    <property type="entry name" value="Chloramphenicol acetyltransferase-like domain"/>
    <property type="match status" value="9"/>
</dbReference>
<dbReference type="InterPro" id="IPR045851">
    <property type="entry name" value="AMP-bd_C_sf"/>
</dbReference>